<comment type="caution">
    <text evidence="3">The sequence shown here is derived from an EMBL/GenBank/DDBJ whole genome shotgun (WGS) entry which is preliminary data.</text>
</comment>
<evidence type="ECO:0000313" key="3">
    <source>
        <dbReference type="EMBL" id="CAF0872812.1"/>
    </source>
</evidence>
<reference evidence="3" key="1">
    <citation type="submission" date="2021-02" db="EMBL/GenBank/DDBJ databases">
        <authorList>
            <person name="Nowell W R."/>
        </authorList>
    </citation>
    <scope>NUCLEOTIDE SEQUENCE</scope>
</reference>
<evidence type="ECO:0000256" key="1">
    <source>
        <dbReference type="SAM" id="SignalP"/>
    </source>
</evidence>
<name>A0A813Y084_9BILA</name>
<evidence type="ECO:0000313" key="4">
    <source>
        <dbReference type="Proteomes" id="UP000663845"/>
    </source>
</evidence>
<dbReference type="Pfam" id="PF00135">
    <property type="entry name" value="COesterase"/>
    <property type="match status" value="1"/>
</dbReference>
<gene>
    <name evidence="3" type="ORF">JYZ213_LOCUS9053</name>
</gene>
<dbReference type="EMBL" id="CAJNOG010000063">
    <property type="protein sequence ID" value="CAF0872812.1"/>
    <property type="molecule type" value="Genomic_DNA"/>
</dbReference>
<keyword evidence="1" id="KW-0732">Signal</keyword>
<feature type="chain" id="PRO_5032594894" description="Carboxylesterase type B domain-containing protein" evidence="1">
    <location>
        <begin position="22"/>
        <end position="561"/>
    </location>
</feature>
<dbReference type="InterPro" id="IPR029058">
    <property type="entry name" value="AB_hydrolase_fold"/>
</dbReference>
<organism evidence="3 4">
    <name type="scientific">Adineta steineri</name>
    <dbReference type="NCBI Taxonomy" id="433720"/>
    <lineage>
        <taxon>Eukaryota</taxon>
        <taxon>Metazoa</taxon>
        <taxon>Spiralia</taxon>
        <taxon>Gnathifera</taxon>
        <taxon>Rotifera</taxon>
        <taxon>Eurotatoria</taxon>
        <taxon>Bdelloidea</taxon>
        <taxon>Adinetida</taxon>
        <taxon>Adinetidae</taxon>
        <taxon>Adineta</taxon>
    </lineage>
</organism>
<dbReference type="Gene3D" id="3.40.50.1820">
    <property type="entry name" value="alpha/beta hydrolase"/>
    <property type="match status" value="2"/>
</dbReference>
<dbReference type="InterPro" id="IPR002018">
    <property type="entry name" value="CarbesteraseB"/>
</dbReference>
<dbReference type="AlphaFoldDB" id="A0A813Y084"/>
<dbReference type="PANTHER" id="PTHR45570">
    <property type="entry name" value="CARBOXYLIC ESTER HYDROLASE"/>
    <property type="match status" value="1"/>
</dbReference>
<protein>
    <recommendedName>
        <fullName evidence="2">Carboxylesterase type B domain-containing protein</fullName>
    </recommendedName>
</protein>
<feature type="signal peptide" evidence="1">
    <location>
        <begin position="1"/>
        <end position="21"/>
    </location>
</feature>
<dbReference type="PANTHER" id="PTHR45570:SF2">
    <property type="entry name" value="ACETYLCHOLINESTERASE 1-LIKE"/>
    <property type="match status" value="1"/>
</dbReference>
<proteinExistence type="predicted"/>
<evidence type="ECO:0000259" key="2">
    <source>
        <dbReference type="Pfam" id="PF00135"/>
    </source>
</evidence>
<accession>A0A813Y084</accession>
<dbReference type="SUPFAM" id="SSF53474">
    <property type="entry name" value="alpha/beta-Hydrolases"/>
    <property type="match status" value="1"/>
</dbReference>
<dbReference type="Proteomes" id="UP000663845">
    <property type="component" value="Unassembled WGS sequence"/>
</dbReference>
<sequence>MMKQLLLLGFICIIGIKSNFTDPVQIDQGQVIGSTNSYADEFLGIKYGECPKRFAPVEDVQPSNQTFYAITPAPGCMQNCTSYPSACPANSTECCFTLNIYRPPQTANNANLPVMVHFNGGSYTEGAAGVPLLNASRLVGLNQGVIVITCNYRLQAFGFYFSDNITDSRAPGNVALLDQQKCLEWIQKNVIYFGGDPSNNVIYFGGDPSNVTMWGQSAGASSVGFHLQQQILKYNQTELFDRVLFQSWPAGIQPRSLEQSKAYNRQFAELCGCYPLIDVIECLRNKNATEILQCSSLVKIDILTYLNKPVTVGLPWEATLNLPSFYLQYGNVDFINRYSSRITIPVIWGIDKDEGTLFIDDFVNKSVPLYYAEAIAIVGFLWYPQNVAKISKLYNISLLPNVTKEYHDTIAQILADYAFTCPMRNMSRSLTLAGNTNIYSYVFDYIIQAVELLYGSSHWAPDCYCHVCHKSEMPFVFNPPNVSTILFTAAEETFAQSIGCRWTNFGKTGNPNSLSYASPTWNTFSINTNTSLNLTLDTTGYVSNYRGNPFCDFWDNLGYTF</sequence>
<feature type="domain" description="Carboxylesterase type B" evidence="2">
    <location>
        <begin position="24"/>
        <end position="199"/>
    </location>
</feature>